<name>A0ABV0N2F2_9TELE</name>
<proteinExistence type="predicted"/>
<evidence type="ECO:0000256" key="1">
    <source>
        <dbReference type="SAM" id="MobiDB-lite"/>
    </source>
</evidence>
<protein>
    <submittedName>
        <fullName evidence="2">Uncharacterized protein</fullName>
    </submittedName>
</protein>
<sequence>MISSVARDTGPQRAERREGGGTGRAVHIARKRKQEAGGIWVTYVIVHMLQRKKVTARSYLKGSETSLIRRLSIPV</sequence>
<dbReference type="Proteomes" id="UP001476798">
    <property type="component" value="Unassembled WGS sequence"/>
</dbReference>
<dbReference type="EMBL" id="JAHRIO010020316">
    <property type="protein sequence ID" value="MEQ2164442.1"/>
    <property type="molecule type" value="Genomic_DNA"/>
</dbReference>
<gene>
    <name evidence="2" type="ORF">GOODEAATRI_006698</name>
</gene>
<comment type="caution">
    <text evidence="2">The sequence shown here is derived from an EMBL/GenBank/DDBJ whole genome shotgun (WGS) entry which is preliminary data.</text>
</comment>
<accession>A0ABV0N2F2</accession>
<feature type="region of interest" description="Disordered" evidence="1">
    <location>
        <begin position="1"/>
        <end position="26"/>
    </location>
</feature>
<reference evidence="2 3" key="1">
    <citation type="submission" date="2021-06" db="EMBL/GenBank/DDBJ databases">
        <authorList>
            <person name="Palmer J.M."/>
        </authorList>
    </citation>
    <scope>NUCLEOTIDE SEQUENCE [LARGE SCALE GENOMIC DNA]</scope>
    <source>
        <strain evidence="2 3">GA_2019</strain>
        <tissue evidence="2">Muscle</tissue>
    </source>
</reference>
<evidence type="ECO:0000313" key="3">
    <source>
        <dbReference type="Proteomes" id="UP001476798"/>
    </source>
</evidence>
<evidence type="ECO:0000313" key="2">
    <source>
        <dbReference type="EMBL" id="MEQ2164442.1"/>
    </source>
</evidence>
<keyword evidence="3" id="KW-1185">Reference proteome</keyword>
<organism evidence="2 3">
    <name type="scientific">Goodea atripinnis</name>
    <dbReference type="NCBI Taxonomy" id="208336"/>
    <lineage>
        <taxon>Eukaryota</taxon>
        <taxon>Metazoa</taxon>
        <taxon>Chordata</taxon>
        <taxon>Craniata</taxon>
        <taxon>Vertebrata</taxon>
        <taxon>Euteleostomi</taxon>
        <taxon>Actinopterygii</taxon>
        <taxon>Neopterygii</taxon>
        <taxon>Teleostei</taxon>
        <taxon>Neoteleostei</taxon>
        <taxon>Acanthomorphata</taxon>
        <taxon>Ovalentaria</taxon>
        <taxon>Atherinomorphae</taxon>
        <taxon>Cyprinodontiformes</taxon>
        <taxon>Goodeidae</taxon>
        <taxon>Goodea</taxon>
    </lineage>
</organism>